<dbReference type="EMBL" id="CP036273">
    <property type="protein sequence ID" value="QDU19746.1"/>
    <property type="molecule type" value="Genomic_DNA"/>
</dbReference>
<dbReference type="Proteomes" id="UP000319576">
    <property type="component" value="Chromosome"/>
</dbReference>
<organism evidence="2 3">
    <name type="scientific">Urbifossiella limnaea</name>
    <dbReference type="NCBI Taxonomy" id="2528023"/>
    <lineage>
        <taxon>Bacteria</taxon>
        <taxon>Pseudomonadati</taxon>
        <taxon>Planctomycetota</taxon>
        <taxon>Planctomycetia</taxon>
        <taxon>Gemmatales</taxon>
        <taxon>Gemmataceae</taxon>
        <taxon>Urbifossiella</taxon>
    </lineage>
</organism>
<evidence type="ECO:0000313" key="2">
    <source>
        <dbReference type="EMBL" id="QDU19746.1"/>
    </source>
</evidence>
<accession>A0A517XQH8</accession>
<feature type="region of interest" description="Disordered" evidence="1">
    <location>
        <begin position="378"/>
        <end position="416"/>
    </location>
</feature>
<evidence type="ECO:0000313" key="3">
    <source>
        <dbReference type="Proteomes" id="UP000319576"/>
    </source>
</evidence>
<gene>
    <name evidence="2" type="ORF">ETAA1_16820</name>
</gene>
<dbReference type="Gene3D" id="3.70.10.10">
    <property type="match status" value="1"/>
</dbReference>
<keyword evidence="3" id="KW-1185">Reference proteome</keyword>
<dbReference type="KEGG" id="uli:ETAA1_16820"/>
<sequence length="470" mass="49126">MAGGLNRLPEMEVTAVIVISRGLARSVRALARKCISGRPRGPAPPVVFESRAGTLTACVRTADAILVHATPTRGGDGVLVVPMAVLDAVEGAGDDPVELAAAGAIRGEARWIDRGGPRTHLFEAVLPGTKHRPPDPPGEWHPAPSELLAALDECGRTTAREPCRYALTRVQVRGMAGQVVGTDGRTALIWDGLALPFTPDVLVPAVPVFGCRELTREAAVRVGRTPTEMVVAAGSWRVHLPVDTDGRFPDLASVMPRAAGTVAGIDDRDAAELLAALPGLLGADAEHHPVTLDLAGGVVVRARDGATGEVHEVRMLRSPATGPPVRVAVNRRVLARALALGCVTVRVSTPDRPVAFEGRNKTLVVAALDPDLAVAPETTAAATPHPQLPERRTTVRHETNEHPPAPPDPPAADPPDLLTAAEELRAAVADTLVKAGRLVAAVKAGRRHQKVLSQVWSNLKALNLGPGGGP</sequence>
<protein>
    <submittedName>
        <fullName evidence="2">Uncharacterized protein</fullName>
    </submittedName>
</protein>
<reference evidence="2 3" key="1">
    <citation type="submission" date="2019-02" db="EMBL/GenBank/DDBJ databases">
        <title>Deep-cultivation of Planctomycetes and their phenomic and genomic characterization uncovers novel biology.</title>
        <authorList>
            <person name="Wiegand S."/>
            <person name="Jogler M."/>
            <person name="Boedeker C."/>
            <person name="Pinto D."/>
            <person name="Vollmers J."/>
            <person name="Rivas-Marin E."/>
            <person name="Kohn T."/>
            <person name="Peeters S.H."/>
            <person name="Heuer A."/>
            <person name="Rast P."/>
            <person name="Oberbeckmann S."/>
            <person name="Bunk B."/>
            <person name="Jeske O."/>
            <person name="Meyerdierks A."/>
            <person name="Storesund J.E."/>
            <person name="Kallscheuer N."/>
            <person name="Luecker S."/>
            <person name="Lage O.M."/>
            <person name="Pohl T."/>
            <person name="Merkel B.J."/>
            <person name="Hornburger P."/>
            <person name="Mueller R.-W."/>
            <person name="Bruemmer F."/>
            <person name="Labrenz M."/>
            <person name="Spormann A.M."/>
            <person name="Op den Camp H."/>
            <person name="Overmann J."/>
            <person name="Amann R."/>
            <person name="Jetten M.S.M."/>
            <person name="Mascher T."/>
            <person name="Medema M.H."/>
            <person name="Devos D.P."/>
            <person name="Kaster A.-K."/>
            <person name="Ovreas L."/>
            <person name="Rohde M."/>
            <person name="Galperin M.Y."/>
            <person name="Jogler C."/>
        </authorList>
    </citation>
    <scope>NUCLEOTIDE SEQUENCE [LARGE SCALE GENOMIC DNA]</scope>
    <source>
        <strain evidence="2 3">ETA_A1</strain>
    </source>
</reference>
<evidence type="ECO:0000256" key="1">
    <source>
        <dbReference type="SAM" id="MobiDB-lite"/>
    </source>
</evidence>
<feature type="compositionally biased region" description="Pro residues" evidence="1">
    <location>
        <begin position="403"/>
        <end position="413"/>
    </location>
</feature>
<name>A0A517XQH8_9BACT</name>
<dbReference type="Gene3D" id="3.10.150.10">
    <property type="entry name" value="DNA Polymerase III, subunit A, domain 2"/>
    <property type="match status" value="1"/>
</dbReference>
<dbReference type="AlphaFoldDB" id="A0A517XQH8"/>
<feature type="compositionally biased region" description="Basic and acidic residues" evidence="1">
    <location>
        <begin position="388"/>
        <end position="401"/>
    </location>
</feature>
<proteinExistence type="predicted"/>